<gene>
    <name evidence="2" type="ORF">GCM10009745_09950</name>
</gene>
<dbReference type="InterPro" id="IPR053521">
    <property type="entry name" value="McjB-like"/>
</dbReference>
<dbReference type="InterPro" id="IPR032708">
    <property type="entry name" value="McjB_C"/>
</dbReference>
<organism evidence="2 3">
    <name type="scientific">Kribbella yunnanensis</name>
    <dbReference type="NCBI Taxonomy" id="190194"/>
    <lineage>
        <taxon>Bacteria</taxon>
        <taxon>Bacillati</taxon>
        <taxon>Actinomycetota</taxon>
        <taxon>Actinomycetes</taxon>
        <taxon>Propionibacteriales</taxon>
        <taxon>Kribbellaceae</taxon>
        <taxon>Kribbella</taxon>
    </lineage>
</organism>
<evidence type="ECO:0000313" key="2">
    <source>
        <dbReference type="EMBL" id="GAA1669543.1"/>
    </source>
</evidence>
<evidence type="ECO:0000313" key="3">
    <source>
        <dbReference type="Proteomes" id="UP001500280"/>
    </source>
</evidence>
<dbReference type="RefSeq" id="WP_344145624.1">
    <property type="nucleotide sequence ID" value="NZ_BAAANF010000003.1"/>
</dbReference>
<reference evidence="3" key="1">
    <citation type="journal article" date="2019" name="Int. J. Syst. Evol. Microbiol.">
        <title>The Global Catalogue of Microorganisms (GCM) 10K type strain sequencing project: providing services to taxonomists for standard genome sequencing and annotation.</title>
        <authorList>
            <consortium name="The Broad Institute Genomics Platform"/>
            <consortium name="The Broad Institute Genome Sequencing Center for Infectious Disease"/>
            <person name="Wu L."/>
            <person name="Ma J."/>
        </authorList>
    </citation>
    <scope>NUCLEOTIDE SEQUENCE [LARGE SCALE GENOMIC DNA]</scope>
    <source>
        <strain evidence="3">JCM 14307</strain>
    </source>
</reference>
<dbReference type="Proteomes" id="UP001500280">
    <property type="component" value="Unassembled WGS sequence"/>
</dbReference>
<keyword evidence="3" id="KW-1185">Reference proteome</keyword>
<name>A0ABP4S9R0_9ACTN</name>
<accession>A0ABP4S9R0</accession>
<proteinExistence type="predicted"/>
<evidence type="ECO:0000259" key="1">
    <source>
        <dbReference type="Pfam" id="PF13471"/>
    </source>
</evidence>
<sequence>MTMPVTLEHGIPVGRWDRLLGRICVAAAFGLIRLRPATLRRVMSTVRIGARPATETDAYAARSAVVAVSVTCAGQGCLPRSVATALRCRLSGTWPHWCTGALTEPFRAHAWVEADGQPVGELADVKHFRKLIEVPPRGGRHD</sequence>
<comment type="caution">
    <text evidence="2">The sequence shown here is derived from an EMBL/GenBank/DDBJ whole genome shotgun (WGS) entry which is preliminary data.</text>
</comment>
<feature type="domain" description="Microcin J25-processing protein McjB C-terminal" evidence="1">
    <location>
        <begin position="23"/>
        <end position="132"/>
    </location>
</feature>
<dbReference type="NCBIfam" id="NF033537">
    <property type="entry name" value="lasso_biosyn_B2"/>
    <property type="match status" value="1"/>
</dbReference>
<dbReference type="Pfam" id="PF13471">
    <property type="entry name" value="Transglut_core3"/>
    <property type="match status" value="1"/>
</dbReference>
<protein>
    <recommendedName>
        <fullName evidence="1">Microcin J25-processing protein McjB C-terminal domain-containing protein</fullName>
    </recommendedName>
</protein>
<dbReference type="EMBL" id="BAAANF010000003">
    <property type="protein sequence ID" value="GAA1669543.1"/>
    <property type="molecule type" value="Genomic_DNA"/>
</dbReference>